<dbReference type="Proteomes" id="UP000275076">
    <property type="component" value="Unassembled WGS sequence"/>
</dbReference>
<dbReference type="EMBL" id="RBVX01000002">
    <property type="protein sequence ID" value="RSL34708.1"/>
    <property type="molecule type" value="Genomic_DNA"/>
</dbReference>
<dbReference type="InterPro" id="IPR016181">
    <property type="entry name" value="Acyl_CoA_acyltransferase"/>
</dbReference>
<dbReference type="PANTHER" id="PTHR43415:SF3">
    <property type="entry name" value="GNAT-FAMILY ACETYLTRANSFERASE"/>
    <property type="match status" value="1"/>
</dbReference>
<dbReference type="SUPFAM" id="SSF55729">
    <property type="entry name" value="Acyl-CoA N-acyltransferases (Nat)"/>
    <property type="match status" value="1"/>
</dbReference>
<dbReference type="PANTHER" id="PTHR43415">
    <property type="entry name" value="SPERMIDINE N(1)-ACETYLTRANSFERASE"/>
    <property type="match status" value="1"/>
</dbReference>
<evidence type="ECO:0000259" key="1">
    <source>
        <dbReference type="PROSITE" id="PS51186"/>
    </source>
</evidence>
<comment type="caution">
    <text evidence="2">The sequence shown here is derived from an EMBL/GenBank/DDBJ whole genome shotgun (WGS) entry which is preliminary data.</text>
</comment>
<protein>
    <submittedName>
        <fullName evidence="2">GNAT family N-acetyltransferase</fullName>
    </submittedName>
</protein>
<accession>A0A3R9PBG4</accession>
<dbReference type="Gene3D" id="3.40.630.30">
    <property type="match status" value="1"/>
</dbReference>
<reference evidence="2 3" key="1">
    <citation type="submission" date="2018-10" db="EMBL/GenBank/DDBJ databases">
        <title>Draft genome sequence of Bacillus salarius IM0101, isolated from a hypersaline soil in Inner Mongolia, China.</title>
        <authorList>
            <person name="Yamprayoonswat W."/>
            <person name="Boonvisut S."/>
            <person name="Jumpathong W."/>
            <person name="Sittihan S."/>
            <person name="Ruangsuj P."/>
            <person name="Wanthongcharoen S."/>
            <person name="Thongpramul N."/>
            <person name="Pimmason S."/>
            <person name="Yu B."/>
            <person name="Yasawong M."/>
        </authorList>
    </citation>
    <scope>NUCLEOTIDE SEQUENCE [LARGE SCALE GENOMIC DNA]</scope>
    <source>
        <strain evidence="2 3">IM0101</strain>
    </source>
</reference>
<gene>
    <name evidence="2" type="ORF">D7Z54_02380</name>
</gene>
<sequence length="165" mass="18830">MDVVIRPIEKPDLKYINEIRHQPSVIDNTMALPSERIETTEHFFNSLSKDDHVMVAEINERVVGIATLEARSGKLRYSGNISLIVHEEFQGKKIGALLIDTLLEIADKHLGLIRLELDVNIQNEKAISLYKKKGFEIEGNLKKAHFSNGKFHDVIIMGRVREIFL</sequence>
<proteinExistence type="predicted"/>
<evidence type="ECO:0000313" key="3">
    <source>
        <dbReference type="Proteomes" id="UP000275076"/>
    </source>
</evidence>
<dbReference type="GO" id="GO:0016747">
    <property type="term" value="F:acyltransferase activity, transferring groups other than amino-acyl groups"/>
    <property type="evidence" value="ECO:0007669"/>
    <property type="project" value="InterPro"/>
</dbReference>
<dbReference type="CDD" id="cd04301">
    <property type="entry name" value="NAT_SF"/>
    <property type="match status" value="1"/>
</dbReference>
<name>A0A3R9PBG4_9BACI</name>
<keyword evidence="3" id="KW-1185">Reference proteome</keyword>
<feature type="domain" description="N-acetyltransferase" evidence="1">
    <location>
        <begin position="3"/>
        <end position="162"/>
    </location>
</feature>
<dbReference type="InterPro" id="IPR000182">
    <property type="entry name" value="GNAT_dom"/>
</dbReference>
<dbReference type="Pfam" id="PF00583">
    <property type="entry name" value="Acetyltransf_1"/>
    <property type="match status" value="1"/>
</dbReference>
<dbReference type="OrthoDB" id="9802340at2"/>
<dbReference type="AlphaFoldDB" id="A0A3R9PBG4"/>
<keyword evidence="2" id="KW-0808">Transferase</keyword>
<organism evidence="2 3">
    <name type="scientific">Salibacterium salarium</name>
    <dbReference type="NCBI Taxonomy" id="284579"/>
    <lineage>
        <taxon>Bacteria</taxon>
        <taxon>Bacillati</taxon>
        <taxon>Bacillota</taxon>
        <taxon>Bacilli</taxon>
        <taxon>Bacillales</taxon>
        <taxon>Bacillaceae</taxon>
    </lineage>
</organism>
<dbReference type="RefSeq" id="WP_125554100.1">
    <property type="nucleotide sequence ID" value="NZ_RBVX01000002.1"/>
</dbReference>
<dbReference type="PROSITE" id="PS51186">
    <property type="entry name" value="GNAT"/>
    <property type="match status" value="1"/>
</dbReference>
<evidence type="ECO:0000313" key="2">
    <source>
        <dbReference type="EMBL" id="RSL34708.1"/>
    </source>
</evidence>